<evidence type="ECO:0000313" key="1">
    <source>
        <dbReference type="EMBL" id="GAC56027.1"/>
    </source>
</evidence>
<proteinExistence type="predicted"/>
<sequence>MAQTPRVQIRRIYDDPEDSDGARILVDRLWPRGISKDRAQLTDWCKEVAPSTDLRKWYSHDPARFDEFADRYRTELTSDDEQKAALQKLKSFVAEGPVTLLTATKEPKISEAEVLLRMLTGH</sequence>
<dbReference type="STRING" id="1121927.GOHSU_02_01730"/>
<dbReference type="OrthoDB" id="9790745at2"/>
<dbReference type="InterPro" id="IPR052552">
    <property type="entry name" value="YeaO-like"/>
</dbReference>
<dbReference type="Proteomes" id="UP000053405">
    <property type="component" value="Unassembled WGS sequence"/>
</dbReference>
<organism evidence="1 2">
    <name type="scientific">Gordonia hirsuta DSM 44140 = NBRC 16056</name>
    <dbReference type="NCBI Taxonomy" id="1121927"/>
    <lineage>
        <taxon>Bacteria</taxon>
        <taxon>Bacillati</taxon>
        <taxon>Actinomycetota</taxon>
        <taxon>Actinomycetes</taxon>
        <taxon>Mycobacteriales</taxon>
        <taxon>Gordoniaceae</taxon>
        <taxon>Gordonia</taxon>
    </lineage>
</organism>
<keyword evidence="2" id="KW-1185">Reference proteome</keyword>
<comment type="caution">
    <text evidence="1">The sequence shown here is derived from an EMBL/GenBank/DDBJ whole genome shotgun (WGS) entry which is preliminary data.</text>
</comment>
<dbReference type="PANTHER" id="PTHR36849:SF1">
    <property type="entry name" value="CYTOPLASMIC PROTEIN"/>
    <property type="match status" value="1"/>
</dbReference>
<evidence type="ECO:0008006" key="3">
    <source>
        <dbReference type="Google" id="ProtNLM"/>
    </source>
</evidence>
<dbReference type="Pfam" id="PF22752">
    <property type="entry name" value="DUF488-N3i"/>
    <property type="match status" value="1"/>
</dbReference>
<dbReference type="AlphaFoldDB" id="L7L7L7"/>
<dbReference type="PANTHER" id="PTHR36849">
    <property type="entry name" value="CYTOPLASMIC PROTEIN-RELATED"/>
    <property type="match status" value="1"/>
</dbReference>
<dbReference type="EMBL" id="BANT01000002">
    <property type="protein sequence ID" value="GAC56027.1"/>
    <property type="molecule type" value="Genomic_DNA"/>
</dbReference>
<protein>
    <recommendedName>
        <fullName evidence="3">MarR family transcriptional regulator</fullName>
    </recommendedName>
</protein>
<name>L7L7L7_9ACTN</name>
<gene>
    <name evidence="1" type="ORF">GOHSU_02_01730</name>
</gene>
<evidence type="ECO:0000313" key="2">
    <source>
        <dbReference type="Proteomes" id="UP000053405"/>
    </source>
</evidence>
<dbReference type="eggNOG" id="COG3189">
    <property type="taxonomic scope" value="Bacteria"/>
</dbReference>
<reference evidence="1 2" key="1">
    <citation type="submission" date="2012-12" db="EMBL/GenBank/DDBJ databases">
        <title>Whole genome shotgun sequence of Gordonia hirsuta NBRC 16056.</title>
        <authorList>
            <person name="Isaki-Nakamura S."/>
            <person name="Hosoyama A."/>
            <person name="Tsuchikane K."/>
            <person name="Katsumata H."/>
            <person name="Baba S."/>
            <person name="Yamazaki S."/>
            <person name="Fujita N."/>
        </authorList>
    </citation>
    <scope>NUCLEOTIDE SEQUENCE [LARGE SCALE GENOMIC DNA]</scope>
    <source>
        <strain evidence="1 2">NBRC 16056</strain>
    </source>
</reference>
<accession>L7L7L7</accession>
<dbReference type="RefSeq" id="WP_005935387.1">
    <property type="nucleotide sequence ID" value="NZ_ATVK01000040.1"/>
</dbReference>